<accession>A0A1B2FAS7</accession>
<keyword evidence="5" id="KW-0677">Repeat</keyword>
<evidence type="ECO:0000256" key="6">
    <source>
        <dbReference type="ARBA" id="ARBA00023098"/>
    </source>
</evidence>
<dbReference type="SUPFAM" id="SSF51161">
    <property type="entry name" value="Trimeric LpxA-like enzymes"/>
    <property type="match status" value="1"/>
</dbReference>
<protein>
    <submittedName>
        <fullName evidence="8">Maltose O-acetyltransferase</fullName>
    </submittedName>
</protein>
<keyword evidence="3" id="KW-0441">Lipid A biosynthesis</keyword>
<dbReference type="PANTHER" id="PTHR23416">
    <property type="entry name" value="SIALIC ACID SYNTHASE-RELATED"/>
    <property type="match status" value="1"/>
</dbReference>
<evidence type="ECO:0000256" key="1">
    <source>
        <dbReference type="ARBA" id="ARBA00007274"/>
    </source>
</evidence>
<keyword evidence="2" id="KW-0444">Lipid biosynthesis</keyword>
<evidence type="ECO:0000256" key="2">
    <source>
        <dbReference type="ARBA" id="ARBA00022516"/>
    </source>
</evidence>
<comment type="similarity">
    <text evidence="1">Belongs to the transferase hexapeptide repeat family.</text>
</comment>
<dbReference type="PANTHER" id="PTHR23416:SF23">
    <property type="entry name" value="ACETYLTRANSFERASE C18B11.09C-RELATED"/>
    <property type="match status" value="1"/>
</dbReference>
<proteinExistence type="inferred from homology"/>
<dbReference type="Gene3D" id="2.160.10.10">
    <property type="entry name" value="Hexapeptide repeat proteins"/>
    <property type="match status" value="1"/>
</dbReference>
<dbReference type="InterPro" id="IPR018357">
    <property type="entry name" value="Hexapep_transf_CS"/>
</dbReference>
<keyword evidence="6" id="KW-0443">Lipid metabolism</keyword>
<dbReference type="GO" id="GO:0009245">
    <property type="term" value="P:lipid A biosynthetic process"/>
    <property type="evidence" value="ECO:0007669"/>
    <property type="project" value="UniProtKB-KW"/>
</dbReference>
<evidence type="ECO:0000256" key="3">
    <source>
        <dbReference type="ARBA" id="ARBA00022556"/>
    </source>
</evidence>
<keyword evidence="4 8" id="KW-0808">Transferase</keyword>
<dbReference type="InterPro" id="IPR001451">
    <property type="entry name" value="Hexapep"/>
</dbReference>
<dbReference type="InterPro" id="IPR051159">
    <property type="entry name" value="Hexapeptide_acetyltransf"/>
</dbReference>
<sequence length="206" mass="22611">MMGLLKKIVRHYAMSTGRGRGLYRRLCRPTAMEWGQFMTRWGQFYSTGNNVHINPGCNITDPTLVRLGSNCGLSDCTLIGHDGVVDLIEAVYGKKLDSVGFIDVRDNSWVAHGAIVMPRVTIGPNSIVAAGAVVTKDVPPGTVVGGNPAKVLCTLEDLIKRVEARCEAYPWIDLIKNRADVFDPQLEPKLAAMRAEYFYGAGRQET</sequence>
<dbReference type="PROSITE" id="PS00101">
    <property type="entry name" value="HEXAPEP_TRANSFERASES"/>
    <property type="match status" value="1"/>
</dbReference>
<name>A0A1B2FAS7_PSEPU</name>
<dbReference type="InterPro" id="IPR011004">
    <property type="entry name" value="Trimer_LpxA-like_sf"/>
</dbReference>
<dbReference type="Pfam" id="PF00132">
    <property type="entry name" value="Hexapep"/>
    <property type="match status" value="1"/>
</dbReference>
<evidence type="ECO:0000256" key="5">
    <source>
        <dbReference type="ARBA" id="ARBA00022737"/>
    </source>
</evidence>
<dbReference type="GO" id="GO:0008374">
    <property type="term" value="F:O-acyltransferase activity"/>
    <property type="evidence" value="ECO:0007669"/>
    <property type="project" value="TreeGrafter"/>
</dbReference>
<gene>
    <name evidence="8" type="primary">maa_1</name>
    <name evidence="8" type="ORF">IEC33019_3883</name>
</gene>
<dbReference type="GO" id="GO:0016020">
    <property type="term" value="C:membrane"/>
    <property type="evidence" value="ECO:0007669"/>
    <property type="project" value="GOC"/>
</dbReference>
<dbReference type="CDD" id="cd04647">
    <property type="entry name" value="LbH_MAT_like"/>
    <property type="match status" value="1"/>
</dbReference>
<reference evidence="8" key="1">
    <citation type="submission" date="2016-07" db="EMBL/GenBank/DDBJ databases">
        <title>New class B carbapenemase carried by novel plasmid in Pseudomonas putida enviromental strain in eastern Amazonia.</title>
        <authorList>
            <person name="Souza C.O."/>
            <person name="Lima K.V."/>
            <person name="Brasiliense D.M."/>
            <person name="Perez-Chaparro P.J."/>
            <person name="Mamizuka E.M."/>
            <person name="Lima M.O."/>
            <person name="Lima L.N."/>
            <person name="McCulloch J.A."/>
        </authorList>
    </citation>
    <scope>NUCLEOTIDE SEQUENCE [LARGE SCALE GENOMIC DNA]</scope>
    <source>
        <strain evidence="8">IEC33019</strain>
    </source>
</reference>
<dbReference type="AlphaFoldDB" id="A0A1B2FAS7"/>
<evidence type="ECO:0000256" key="4">
    <source>
        <dbReference type="ARBA" id="ARBA00022679"/>
    </source>
</evidence>
<dbReference type="RefSeq" id="WP_070093577.1">
    <property type="nucleotide sequence ID" value="NZ_CP016634.1"/>
</dbReference>
<organism evidence="8">
    <name type="scientific">Pseudomonas putida</name>
    <name type="common">Arthrobacter siderocapsulatus</name>
    <dbReference type="NCBI Taxonomy" id="303"/>
    <lineage>
        <taxon>Bacteria</taxon>
        <taxon>Pseudomonadati</taxon>
        <taxon>Pseudomonadota</taxon>
        <taxon>Gammaproteobacteria</taxon>
        <taxon>Pseudomonadales</taxon>
        <taxon>Pseudomonadaceae</taxon>
        <taxon>Pseudomonas</taxon>
    </lineage>
</organism>
<keyword evidence="7" id="KW-0012">Acyltransferase</keyword>
<evidence type="ECO:0000256" key="7">
    <source>
        <dbReference type="ARBA" id="ARBA00023315"/>
    </source>
</evidence>
<dbReference type="EMBL" id="CP016634">
    <property type="protein sequence ID" value="ANY89399.1"/>
    <property type="molecule type" value="Genomic_DNA"/>
</dbReference>
<evidence type="ECO:0000313" key="8">
    <source>
        <dbReference type="EMBL" id="ANY89399.1"/>
    </source>
</evidence>